<gene>
    <name evidence="2" type="ORF">AYI70_g1983</name>
</gene>
<feature type="compositionally biased region" description="Polar residues" evidence="1">
    <location>
        <begin position="496"/>
        <end position="506"/>
    </location>
</feature>
<feature type="compositionally biased region" description="Polar residues" evidence="1">
    <location>
        <begin position="1825"/>
        <end position="1838"/>
    </location>
</feature>
<organism evidence="2 3">
    <name type="scientific">Smittium culicis</name>
    <dbReference type="NCBI Taxonomy" id="133412"/>
    <lineage>
        <taxon>Eukaryota</taxon>
        <taxon>Fungi</taxon>
        <taxon>Fungi incertae sedis</taxon>
        <taxon>Zoopagomycota</taxon>
        <taxon>Kickxellomycotina</taxon>
        <taxon>Harpellomycetes</taxon>
        <taxon>Harpellales</taxon>
        <taxon>Legeriomycetaceae</taxon>
        <taxon>Smittium</taxon>
    </lineage>
</organism>
<dbReference type="Proteomes" id="UP000187283">
    <property type="component" value="Unassembled WGS sequence"/>
</dbReference>
<evidence type="ECO:0000256" key="1">
    <source>
        <dbReference type="SAM" id="MobiDB-lite"/>
    </source>
</evidence>
<keyword evidence="3" id="KW-1185">Reference proteome</keyword>
<dbReference type="OrthoDB" id="676979at2759"/>
<dbReference type="STRING" id="133412.A0A1R1YAD0"/>
<sequence>MKIVVKISPNPLQRLLDSLNIDRKSIPIHNTKDAEINKISPIPAYNPFHDITKSSISLENDSIAFKNKVESIRKEVGSSWLRVFSEIKSGEDIQPSSISADNISVNLAQSNTEITSLPNIKYASHNERSGSYNEKNNYKYNQAKKFVDIDSKPFKNNHSSMENCIIKDAVLMELKENSEKALSHDSDLKAKHFGDSADYIAPIEQPIPYFLFPKKSGKLNGNFYSNSSIDKAFSKRKSNLSNWSKPSYPEISHTNELLERAEKFPVSLISNKKSLVFDEKSSDKDNTTKKETNAFPNYEKDEKSLIKPDYSTDIPFSLNRYTISWADLDFPYDEKSLDSSSSIQNKSLRYSTKLKLNVDSCTRFSARMSLVSDNYLLITSMKNSLKNELKKNKISKKTPGGLRIKKSELLSRLVSQSKAEYEVIGSYKVSGFTKAIYFKGKTIDDCFKESSCIILEYKPDVLSYPEWLVLSFPKDLIKKFNQSARKSVITKDSKNIHPNNSNNTDAKNSDEFIDKNRLKNESAGSTLLKTSQKISSPGLENSNSDLSETENPDIKPIKDVLVSFSKFNDLVSKIQYSTSDREGMYKKMYCITCGWSGIADQLYYFIDKIIEHESSKNKIKKNRSEIDFKKIENIDLTKSFVCMKCGSNYLVDFENNAVDSESKVEAENIENSIIDNGPLPLNKKLLITNSTHEVKDTDIYLEKKKNIIANEDASFDLIDPKFESQNISSLLSQAVSIFPRSYTSSRSLKFYSKRFKIEKYQNTLPLQSLSSPIKLMMELSFFSSKDEKIKQWSPCGIIEQKVQSLYTSFKESNSKDLESLASLMINPDLTEVPSYLALSNKNIYFFSPNSNFWNLLLKSSNAKAPPKAKSSIHRKNSSKLGSSIKNKYDEIMNSNSAFKLASKTINLSPFNFLNLVKVISLNEILKIDVCPNRQYLVFHFDLFNELPSLLDSKIHNSTGIERKNPDNTPGTEDFQIEGTKSVENADSSSSKGWITPFLPRFILRNSSTQNNYHTKNENAKVKDLIKLFDSTSSEQIPVQNPTETQLSNHDCSENIENSIEANQLKDKDDNDIDNAFKTGSLGSSELIPGDSDIATINRAVSNDPSVNINSSNINATSSIYSRKHCHKVCTDNIPTDNISEFKESLLKFSSHDPKKNSIVLMLRNRLTCSDWLDSIQEIFYYERENDSGGIKNYINTNGTKLINHDIEWAMHHLKHTVFLSENTFKCLDSVSDFKNALNQSSSKSILELSSKSKIKGQIDDIKSDNDAAKMTPSECPNNHSTVDSNNDIENFQLSPESVPEYQGNLFKQTEIYQPSKKSFNYHKYKDFSLWDGFINEKICSLSRLKKELNFFKTFGNSGLATIDPNSDRSVVIDKVTYEFLKLYFSVGWIPEYFYDTLTESKDMNTKNKKIISSKQKNSASSFSFYSPLDASRLFYGVAPRTIVATSYYIYLVRERLDVWPPPITNLIKFYENFQTEKPPMIVTSNPTDYNHLTITSTYMDRITGTLFNPMSLLSPGLSEKKQDTNTSPNPGNDNLIKNSEGSKISPKPSPLDSHHSKDSVNDCNIDSEIPGKLENNSKNVSDLEMSPSFPRICYNSDGKNQHISSDSKLSSTFAVDMKEKVANSFWAAESIDQYDQIERVCPVICIESLSLGIINSFSFPREYIKNTPNSNNMANNESFQDFDLLRERLGPIENKSDLNHNKSQSYPLESNITIQTLENNSLSENNLDLTTSLSSNDDSISENESNNDRIFKNKTIRDEALTNITSNENYSQNFNISSKKKDIFGITAAGWQAVVTMSFNPKFLNSLTSNNSDTETARETEKSNNKISSMDNVSPSHSNFDRLSHPVDKERVKHAELKWRLFFSSVNSAHEFIESVVGLVLNVSNGKRKIEPMVFELNDTTNI</sequence>
<protein>
    <submittedName>
        <fullName evidence="2">Uncharacterized protein</fullName>
    </submittedName>
</protein>
<proteinExistence type="predicted"/>
<name>A0A1R1YAD0_9FUNG</name>
<feature type="compositionally biased region" description="Basic and acidic residues" evidence="1">
    <location>
        <begin position="1815"/>
        <end position="1824"/>
    </location>
</feature>
<feature type="compositionally biased region" description="Polar residues" evidence="1">
    <location>
        <begin position="530"/>
        <end position="546"/>
    </location>
</feature>
<feature type="region of interest" description="Disordered" evidence="1">
    <location>
        <begin position="489"/>
        <end position="511"/>
    </location>
</feature>
<accession>A0A1R1YAD0</accession>
<feature type="compositionally biased region" description="Polar residues" evidence="1">
    <location>
        <begin position="1524"/>
        <end position="1542"/>
    </location>
</feature>
<reference evidence="2 3" key="1">
    <citation type="submission" date="2017-01" db="EMBL/GenBank/DDBJ databases">
        <authorList>
            <person name="Mah S.A."/>
            <person name="Swanson W.J."/>
            <person name="Moy G.W."/>
            <person name="Vacquier V.D."/>
        </authorList>
    </citation>
    <scope>NUCLEOTIDE SEQUENCE [LARGE SCALE GENOMIC DNA]</scope>
    <source>
        <strain evidence="2 3">GSMNP</strain>
    </source>
</reference>
<feature type="region of interest" description="Disordered" evidence="1">
    <location>
        <begin position="530"/>
        <end position="551"/>
    </location>
</feature>
<dbReference type="EMBL" id="LSSN01000462">
    <property type="protein sequence ID" value="OMJ23843.1"/>
    <property type="molecule type" value="Genomic_DNA"/>
</dbReference>
<evidence type="ECO:0000313" key="2">
    <source>
        <dbReference type="EMBL" id="OMJ23843.1"/>
    </source>
</evidence>
<evidence type="ECO:0000313" key="3">
    <source>
        <dbReference type="Proteomes" id="UP000187283"/>
    </source>
</evidence>
<comment type="caution">
    <text evidence="2">The sequence shown here is derived from an EMBL/GenBank/DDBJ whole genome shotgun (WGS) entry which is preliminary data.</text>
</comment>
<feature type="region of interest" description="Disordered" evidence="1">
    <location>
        <begin position="1808"/>
        <end position="1845"/>
    </location>
</feature>
<feature type="region of interest" description="Disordered" evidence="1">
    <location>
        <begin position="1513"/>
        <end position="1581"/>
    </location>
</feature>